<dbReference type="InterPro" id="IPR017441">
    <property type="entry name" value="Protein_kinase_ATP_BS"/>
</dbReference>
<feature type="transmembrane region" description="Helical" evidence="6">
    <location>
        <begin position="533"/>
        <end position="552"/>
    </location>
</feature>
<dbReference type="Pfam" id="PF00069">
    <property type="entry name" value="Pkinase"/>
    <property type="match status" value="1"/>
</dbReference>
<feature type="binding site" evidence="5">
    <location>
        <position position="40"/>
    </location>
    <ligand>
        <name>ATP</name>
        <dbReference type="ChEBI" id="CHEBI:30616"/>
    </ligand>
</feature>
<dbReference type="GO" id="GO:0005524">
    <property type="term" value="F:ATP binding"/>
    <property type="evidence" value="ECO:0007669"/>
    <property type="project" value="UniProtKB-UniRule"/>
</dbReference>
<comment type="caution">
    <text evidence="8">The sequence shown here is derived from an EMBL/GenBank/DDBJ whole genome shotgun (WGS) entry which is preliminary data.</text>
</comment>
<dbReference type="GO" id="GO:0016020">
    <property type="term" value="C:membrane"/>
    <property type="evidence" value="ECO:0007669"/>
    <property type="project" value="TreeGrafter"/>
</dbReference>
<proteinExistence type="predicted"/>
<feature type="transmembrane region" description="Helical" evidence="6">
    <location>
        <begin position="623"/>
        <end position="640"/>
    </location>
</feature>
<gene>
    <name evidence="8" type="ORF">EZS28_005945</name>
</gene>
<dbReference type="InterPro" id="IPR000719">
    <property type="entry name" value="Prot_kinase_dom"/>
</dbReference>
<dbReference type="GO" id="GO:0010506">
    <property type="term" value="P:regulation of autophagy"/>
    <property type="evidence" value="ECO:0007669"/>
    <property type="project" value="InterPro"/>
</dbReference>
<evidence type="ECO:0000256" key="2">
    <source>
        <dbReference type="ARBA" id="ARBA00022741"/>
    </source>
</evidence>
<dbReference type="Proteomes" id="UP000324800">
    <property type="component" value="Unassembled WGS sequence"/>
</dbReference>
<keyword evidence="1" id="KW-0808">Transferase</keyword>
<evidence type="ECO:0000256" key="3">
    <source>
        <dbReference type="ARBA" id="ARBA00022777"/>
    </source>
</evidence>
<dbReference type="GO" id="GO:0005829">
    <property type="term" value="C:cytosol"/>
    <property type="evidence" value="ECO:0007669"/>
    <property type="project" value="TreeGrafter"/>
</dbReference>
<feature type="transmembrane region" description="Helical" evidence="6">
    <location>
        <begin position="585"/>
        <end position="611"/>
    </location>
</feature>
<evidence type="ECO:0000256" key="1">
    <source>
        <dbReference type="ARBA" id="ARBA00022679"/>
    </source>
</evidence>
<reference evidence="8 9" key="1">
    <citation type="submission" date="2019-03" db="EMBL/GenBank/DDBJ databases">
        <title>Single cell metagenomics reveals metabolic interactions within the superorganism composed of flagellate Streblomastix strix and complex community of Bacteroidetes bacteria on its surface.</title>
        <authorList>
            <person name="Treitli S.C."/>
            <person name="Kolisko M."/>
            <person name="Husnik F."/>
            <person name="Keeling P."/>
            <person name="Hampl V."/>
        </authorList>
    </citation>
    <scope>NUCLEOTIDE SEQUENCE [LARGE SCALE GENOMIC DNA]</scope>
    <source>
        <strain evidence="8">ST1C</strain>
    </source>
</reference>
<dbReference type="PROSITE" id="PS00108">
    <property type="entry name" value="PROTEIN_KINASE_ST"/>
    <property type="match status" value="1"/>
</dbReference>
<feature type="transmembrane region" description="Helical" evidence="6">
    <location>
        <begin position="689"/>
        <end position="716"/>
    </location>
</feature>
<dbReference type="InterPro" id="IPR011009">
    <property type="entry name" value="Kinase-like_dom_sf"/>
</dbReference>
<name>A0A5J4WVZ2_9EUKA</name>
<dbReference type="SUPFAM" id="SSF56112">
    <property type="entry name" value="Protein kinase-like (PK-like)"/>
    <property type="match status" value="1"/>
</dbReference>
<feature type="transmembrane region" description="Helical" evidence="6">
    <location>
        <begin position="777"/>
        <end position="798"/>
    </location>
</feature>
<feature type="domain" description="Protein kinase" evidence="7">
    <location>
        <begin position="12"/>
        <end position="266"/>
    </location>
</feature>
<organism evidence="8 9">
    <name type="scientific">Streblomastix strix</name>
    <dbReference type="NCBI Taxonomy" id="222440"/>
    <lineage>
        <taxon>Eukaryota</taxon>
        <taxon>Metamonada</taxon>
        <taxon>Preaxostyla</taxon>
        <taxon>Oxymonadida</taxon>
        <taxon>Streblomastigidae</taxon>
        <taxon>Streblomastix</taxon>
    </lineage>
</organism>
<feature type="transmembrane region" description="Helical" evidence="6">
    <location>
        <begin position="559"/>
        <end position="579"/>
    </location>
</feature>
<dbReference type="Gene3D" id="1.10.510.10">
    <property type="entry name" value="Transferase(Phosphotransferase) domain 1"/>
    <property type="match status" value="1"/>
</dbReference>
<evidence type="ECO:0000313" key="8">
    <source>
        <dbReference type="EMBL" id="KAA6398525.1"/>
    </source>
</evidence>
<dbReference type="AlphaFoldDB" id="A0A5J4WVZ2"/>
<evidence type="ECO:0000256" key="5">
    <source>
        <dbReference type="PROSITE-ProRule" id="PRU10141"/>
    </source>
</evidence>
<dbReference type="GO" id="GO:0004674">
    <property type="term" value="F:protein serine/threonine kinase activity"/>
    <property type="evidence" value="ECO:0007669"/>
    <property type="project" value="InterPro"/>
</dbReference>
<feature type="transmembrane region" description="Helical" evidence="6">
    <location>
        <begin position="752"/>
        <end position="771"/>
    </location>
</feature>
<keyword evidence="6" id="KW-0472">Membrane</keyword>
<dbReference type="PROSITE" id="PS50011">
    <property type="entry name" value="PROTEIN_KINASE_DOM"/>
    <property type="match status" value="1"/>
</dbReference>
<protein>
    <recommendedName>
        <fullName evidence="7">Protein kinase domain-containing protein</fullName>
    </recommendedName>
</protein>
<dbReference type="InterPro" id="IPR008271">
    <property type="entry name" value="Ser/Thr_kinase_AS"/>
</dbReference>
<dbReference type="SMART" id="SM00220">
    <property type="entry name" value="S_TKc"/>
    <property type="match status" value="1"/>
</dbReference>
<keyword evidence="4 5" id="KW-0067">ATP-binding</keyword>
<feature type="transmembrane region" description="Helical" evidence="6">
    <location>
        <begin position="660"/>
        <end position="682"/>
    </location>
</feature>
<keyword evidence="6" id="KW-0812">Transmembrane</keyword>
<feature type="transmembrane region" description="Helical" evidence="6">
    <location>
        <begin position="722"/>
        <end position="745"/>
    </location>
</feature>
<evidence type="ECO:0000313" key="9">
    <source>
        <dbReference type="Proteomes" id="UP000324800"/>
    </source>
</evidence>
<dbReference type="PANTHER" id="PTHR24348:SF22">
    <property type="entry name" value="NON-SPECIFIC SERINE_THREONINE PROTEIN KINASE"/>
    <property type="match status" value="1"/>
</dbReference>
<evidence type="ECO:0000259" key="7">
    <source>
        <dbReference type="PROSITE" id="PS50011"/>
    </source>
</evidence>
<keyword evidence="3" id="KW-0418">Kinase</keyword>
<dbReference type="GO" id="GO:0000045">
    <property type="term" value="P:autophagosome assembly"/>
    <property type="evidence" value="ECO:0007669"/>
    <property type="project" value="TreeGrafter"/>
</dbReference>
<dbReference type="PROSITE" id="PS00107">
    <property type="entry name" value="PROTEIN_KINASE_ATP"/>
    <property type="match status" value="1"/>
</dbReference>
<evidence type="ECO:0000256" key="6">
    <source>
        <dbReference type="SAM" id="Phobius"/>
    </source>
</evidence>
<dbReference type="EMBL" id="SNRW01000937">
    <property type="protein sequence ID" value="KAA6398525.1"/>
    <property type="molecule type" value="Genomic_DNA"/>
</dbReference>
<dbReference type="GO" id="GO:0005776">
    <property type="term" value="C:autophagosome"/>
    <property type="evidence" value="ECO:0007669"/>
    <property type="project" value="TreeGrafter"/>
</dbReference>
<accession>A0A5J4WVZ2</accession>
<keyword evidence="6" id="KW-1133">Transmembrane helix</keyword>
<dbReference type="InterPro" id="IPR045269">
    <property type="entry name" value="Atg1-like"/>
</dbReference>
<dbReference type="GO" id="GO:0000407">
    <property type="term" value="C:phagophore assembly site"/>
    <property type="evidence" value="ECO:0007669"/>
    <property type="project" value="TreeGrafter"/>
</dbReference>
<keyword evidence="2 5" id="KW-0547">Nucleotide-binding</keyword>
<sequence>MEELHLLQSQGFSVFKTLGQGAFGKVFLVYHVETGLIAAKVMRKQVFDQKEWAAAAYFEKEPVPFVVQFKLAKQFDDLVVILLEFANMKSLDPIVKKNIDLTAGTLRAVAKQLFEGLRLIHSKGLVHRDIKCENILLHCPFGSNRVIVKIADFGLVKFQEMLNNTILMSAKGTPLNMAPELVNGDGKADAKVDVWSMGVVIFQLAGHEYPIKAMGIPDLQKLMKLRTITRPSAITDDLLWDLLIHLLDFDRKTRFSAAEALQHPYFTGPQAQIEISAEAKQVAASALQAQQNGDTSITIYDINPSFTVCKSEIKSALNYNPDVDLQGVYNQIQQQQQQIYPSQQQPIQQKGKGNPFQQVAANANDLRNEIQSVHSEDDNCAEIQIECPFCNQQIAPLRMREHIKDSHNQFLVAFDEAKNLAQNINENDQQDNNLDEGDISWVKFKNGINPVRCPLCPPQSQTMSNREFIQHITEYDIKKRELIRIIVRLQQLIQNIQGNQQQGRGNKSIFGQIVAFSLKTAKVIGKGLLHTDVTLAITARASLVLAFAAYFTRICVISAPFCIACFTLEFATICAYHATSWAVHVFLNAIFTEVLFAFLAGSKTTLACLFVTNATFDYRVQTFFADFLQASCALFGTFYANIFTTFSTINSLLKAILTEFLIAFFTFCSATLACLFVACITIDSRIKTFFAYFLLACCALFGTFFTNIFIASMTIYSLLQAILAKFLITFLALSNATLACLFVAYTTLDFRIQTFFAHFTLACCALLRTFYTNNTTTLITINSIFNAFLTEVLFALLARSNATLT</sequence>
<evidence type="ECO:0000256" key="4">
    <source>
        <dbReference type="ARBA" id="ARBA00022840"/>
    </source>
</evidence>
<dbReference type="PANTHER" id="PTHR24348">
    <property type="entry name" value="SERINE/THREONINE-PROTEIN KINASE UNC-51-RELATED"/>
    <property type="match status" value="1"/>
</dbReference>
<dbReference type="CDD" id="cd00180">
    <property type="entry name" value="PKc"/>
    <property type="match status" value="1"/>
</dbReference>